<organism evidence="2 3">
    <name type="scientific">Carnobacterium maltaromaticum</name>
    <name type="common">Carnobacterium piscicola</name>
    <dbReference type="NCBI Taxonomy" id="2751"/>
    <lineage>
        <taxon>Bacteria</taxon>
        <taxon>Bacillati</taxon>
        <taxon>Bacillota</taxon>
        <taxon>Bacilli</taxon>
        <taxon>Lactobacillales</taxon>
        <taxon>Carnobacteriaceae</taxon>
        <taxon>Carnobacterium</taxon>
    </lineage>
</organism>
<protein>
    <submittedName>
        <fullName evidence="2">Phage holin</fullName>
    </submittedName>
</protein>
<dbReference type="Pfam" id="PF04531">
    <property type="entry name" value="Phage_holin_1"/>
    <property type="match status" value="1"/>
</dbReference>
<evidence type="ECO:0000313" key="2">
    <source>
        <dbReference type="EMBL" id="MDZ5758040.1"/>
    </source>
</evidence>
<feature type="transmembrane region" description="Helical" evidence="1">
    <location>
        <begin position="47"/>
        <end position="64"/>
    </location>
</feature>
<evidence type="ECO:0000313" key="3">
    <source>
        <dbReference type="Proteomes" id="UP001290462"/>
    </source>
</evidence>
<keyword evidence="1" id="KW-0812">Transmembrane</keyword>
<keyword evidence="1" id="KW-1133">Transmembrane helix</keyword>
<gene>
    <name evidence="2" type="ORF">RAK27_05155</name>
</gene>
<dbReference type="RefSeq" id="WP_322808621.1">
    <property type="nucleotide sequence ID" value="NZ_JAVBVO010000003.1"/>
</dbReference>
<dbReference type="NCBIfam" id="TIGR01598">
    <property type="entry name" value="holin_phiLC3"/>
    <property type="match status" value="1"/>
</dbReference>
<sequence length="80" mass="9361">MKVNWRIRFKSKAFWLAMIPLLLVLIQQVLSWFQIEFAKELIENEVMQFINTLFLLLGILGIVNDPTVPGITDSERTLKK</sequence>
<dbReference type="AlphaFoldDB" id="A0AAW9JWL5"/>
<accession>A0AAW9JWL5</accession>
<evidence type="ECO:0000256" key="1">
    <source>
        <dbReference type="SAM" id="Phobius"/>
    </source>
</evidence>
<dbReference type="InterPro" id="IPR006485">
    <property type="entry name" value="Phage-like_holin"/>
</dbReference>
<keyword evidence="1" id="KW-0472">Membrane</keyword>
<proteinExistence type="predicted"/>
<comment type="caution">
    <text evidence="2">The sequence shown here is derived from an EMBL/GenBank/DDBJ whole genome shotgun (WGS) entry which is preliminary data.</text>
</comment>
<dbReference type="EMBL" id="JAVBVO010000003">
    <property type="protein sequence ID" value="MDZ5758040.1"/>
    <property type="molecule type" value="Genomic_DNA"/>
</dbReference>
<name>A0AAW9JWL5_CARML</name>
<reference evidence="2" key="1">
    <citation type="submission" date="2023-08" db="EMBL/GenBank/DDBJ databases">
        <title>Genomic characterization of piscicolin 126 produced by Carnobacterium maltaromaticum CM22 strain isolated from salmon (Salmo salar).</title>
        <authorList>
            <person name="Gonzalez-Gragera E."/>
            <person name="Garcia-Lopez J.D."/>
            <person name="Teso-Perez C."/>
            <person name="Gimenez-Hernandez I."/>
            <person name="Peralta-Sanchez J.M."/>
            <person name="Valdivia E."/>
            <person name="Montalban-Lopez M."/>
            <person name="Martin-Platero A.M."/>
            <person name="Banos A."/>
            <person name="Martinez-Bueno M."/>
        </authorList>
    </citation>
    <scope>NUCLEOTIDE SEQUENCE</scope>
    <source>
        <strain evidence="2">CM22</strain>
    </source>
</reference>
<dbReference type="Proteomes" id="UP001290462">
    <property type="component" value="Unassembled WGS sequence"/>
</dbReference>